<evidence type="ECO:0000256" key="14">
    <source>
        <dbReference type="ARBA" id="ARBA00023136"/>
    </source>
</evidence>
<evidence type="ECO:0000313" key="18">
    <source>
        <dbReference type="Proteomes" id="UP001163739"/>
    </source>
</evidence>
<dbReference type="RefSeq" id="WP_265048856.1">
    <property type="nucleotide sequence ID" value="NZ_CP100390.1"/>
</dbReference>
<keyword evidence="8 15" id="KW-0547">Nucleotide-binding</keyword>
<evidence type="ECO:0000256" key="5">
    <source>
        <dbReference type="ARBA" id="ARBA00022553"/>
    </source>
</evidence>
<evidence type="ECO:0000256" key="1">
    <source>
        <dbReference type="ARBA" id="ARBA00004651"/>
    </source>
</evidence>
<dbReference type="InterPro" id="IPR018303">
    <property type="entry name" value="ATPase_P-typ_P_site"/>
</dbReference>
<dbReference type="InterPro" id="IPR008250">
    <property type="entry name" value="ATPase_P-typ_transduc_dom_A_sf"/>
</dbReference>
<keyword evidence="12 15" id="KW-1133">Transmembrane helix</keyword>
<dbReference type="Gene3D" id="3.40.1110.10">
    <property type="entry name" value="Calcium-transporting ATPase, cytoplasmic domain N"/>
    <property type="match status" value="1"/>
</dbReference>
<dbReference type="PROSITE" id="PS50846">
    <property type="entry name" value="HMA_2"/>
    <property type="match status" value="1"/>
</dbReference>
<dbReference type="PRINTS" id="PR00943">
    <property type="entry name" value="CUATPASE"/>
</dbReference>
<evidence type="ECO:0000256" key="15">
    <source>
        <dbReference type="RuleBase" id="RU362081"/>
    </source>
</evidence>
<dbReference type="CDD" id="cd00371">
    <property type="entry name" value="HMA"/>
    <property type="match status" value="1"/>
</dbReference>
<evidence type="ECO:0000256" key="9">
    <source>
        <dbReference type="ARBA" id="ARBA00022840"/>
    </source>
</evidence>
<feature type="transmembrane region" description="Helical" evidence="15">
    <location>
        <begin position="162"/>
        <end position="189"/>
    </location>
</feature>
<dbReference type="SUPFAM" id="SSF56784">
    <property type="entry name" value="HAD-like"/>
    <property type="match status" value="1"/>
</dbReference>
<dbReference type="NCBIfam" id="TIGR01525">
    <property type="entry name" value="ATPase-IB_hvy"/>
    <property type="match status" value="1"/>
</dbReference>
<feature type="transmembrane region" description="Helical" evidence="15">
    <location>
        <begin position="680"/>
        <end position="696"/>
    </location>
</feature>
<evidence type="ECO:0000256" key="12">
    <source>
        <dbReference type="ARBA" id="ARBA00022989"/>
    </source>
</evidence>
<keyword evidence="6 15" id="KW-0812">Transmembrane</keyword>
<feature type="transmembrane region" description="Helical" evidence="15">
    <location>
        <begin position="351"/>
        <end position="369"/>
    </location>
</feature>
<dbReference type="PROSITE" id="PS01047">
    <property type="entry name" value="HMA_1"/>
    <property type="match status" value="1"/>
</dbReference>
<protein>
    <submittedName>
        <fullName evidence="17">Cation-translocating P-type ATPase</fullName>
    </submittedName>
</protein>
<evidence type="ECO:0000313" key="17">
    <source>
        <dbReference type="EMBL" id="UZE97382.1"/>
    </source>
</evidence>
<dbReference type="InterPro" id="IPR023298">
    <property type="entry name" value="ATPase_P-typ_TM_dom_sf"/>
</dbReference>
<keyword evidence="7 15" id="KW-0479">Metal-binding</keyword>
<dbReference type="Pfam" id="PF00702">
    <property type="entry name" value="Hydrolase"/>
    <property type="match status" value="1"/>
</dbReference>
<keyword evidence="9 15" id="KW-0067">ATP-binding</keyword>
<dbReference type="InterPro" id="IPR023299">
    <property type="entry name" value="ATPase_P-typ_cyto_dom_N"/>
</dbReference>
<dbReference type="Gene3D" id="3.30.70.100">
    <property type="match status" value="1"/>
</dbReference>
<reference evidence="17" key="1">
    <citation type="submission" date="2022-06" db="EMBL/GenBank/DDBJ databases">
        <title>Alkalimarinus sp. nov., isolated from gut of a Alitta virens.</title>
        <authorList>
            <person name="Yang A.I."/>
            <person name="Shin N.-R."/>
        </authorList>
    </citation>
    <scope>NUCLEOTIDE SEQUENCE</scope>
    <source>
        <strain evidence="17">A2M4</strain>
    </source>
</reference>
<dbReference type="SUPFAM" id="SSF55008">
    <property type="entry name" value="HMA, heavy metal-associated domain"/>
    <property type="match status" value="1"/>
</dbReference>
<feature type="transmembrane region" description="Helical" evidence="15">
    <location>
        <begin position="131"/>
        <end position="150"/>
    </location>
</feature>
<keyword evidence="3" id="KW-0813">Transport</keyword>
<evidence type="ECO:0000256" key="6">
    <source>
        <dbReference type="ARBA" id="ARBA00022692"/>
    </source>
</evidence>
<feature type="transmembrane region" description="Helical" evidence="15">
    <location>
        <begin position="195"/>
        <end position="213"/>
    </location>
</feature>
<keyword evidence="13" id="KW-0406">Ion transport</keyword>
<feature type="transmembrane region" description="Helical" evidence="15">
    <location>
        <begin position="381"/>
        <end position="402"/>
    </location>
</feature>
<dbReference type="Proteomes" id="UP001163739">
    <property type="component" value="Chromosome"/>
</dbReference>
<evidence type="ECO:0000256" key="7">
    <source>
        <dbReference type="ARBA" id="ARBA00022723"/>
    </source>
</evidence>
<dbReference type="PROSITE" id="PS00154">
    <property type="entry name" value="ATPASE_E1_E2"/>
    <property type="match status" value="1"/>
</dbReference>
<dbReference type="SUPFAM" id="SSF81665">
    <property type="entry name" value="Calcium ATPase, transmembrane domain M"/>
    <property type="match status" value="1"/>
</dbReference>
<gene>
    <name evidence="17" type="ORF">NKI27_06435</name>
</gene>
<dbReference type="InterPro" id="IPR059000">
    <property type="entry name" value="ATPase_P-type_domA"/>
</dbReference>
<dbReference type="PRINTS" id="PR00119">
    <property type="entry name" value="CATATPASE"/>
</dbReference>
<dbReference type="InterPro" id="IPR017969">
    <property type="entry name" value="Heavy-metal-associated_CS"/>
</dbReference>
<evidence type="ECO:0000256" key="11">
    <source>
        <dbReference type="ARBA" id="ARBA00022967"/>
    </source>
</evidence>
<evidence type="ECO:0000259" key="16">
    <source>
        <dbReference type="PROSITE" id="PS50846"/>
    </source>
</evidence>
<keyword evidence="14 15" id="KW-0472">Membrane</keyword>
<dbReference type="Pfam" id="PF00122">
    <property type="entry name" value="E1-E2_ATPase"/>
    <property type="match status" value="1"/>
</dbReference>
<keyword evidence="5" id="KW-0597">Phosphoprotein</keyword>
<accession>A0ABY6N5W4</accession>
<evidence type="ECO:0000256" key="13">
    <source>
        <dbReference type="ARBA" id="ARBA00023065"/>
    </source>
</evidence>
<organism evidence="17 18">
    <name type="scientific">Alkalimarinus alittae</name>
    <dbReference type="NCBI Taxonomy" id="2961619"/>
    <lineage>
        <taxon>Bacteria</taxon>
        <taxon>Pseudomonadati</taxon>
        <taxon>Pseudomonadota</taxon>
        <taxon>Gammaproteobacteria</taxon>
        <taxon>Alteromonadales</taxon>
        <taxon>Alteromonadaceae</taxon>
        <taxon>Alkalimarinus</taxon>
    </lineage>
</organism>
<feature type="domain" description="HMA" evidence="16">
    <location>
        <begin position="14"/>
        <end position="80"/>
    </location>
</feature>
<name>A0ABY6N5W4_9ALTE</name>
<keyword evidence="10" id="KW-0460">Magnesium</keyword>
<evidence type="ECO:0000256" key="8">
    <source>
        <dbReference type="ARBA" id="ARBA00022741"/>
    </source>
</evidence>
<dbReference type="PANTHER" id="PTHR43520">
    <property type="entry name" value="ATP7, ISOFORM B"/>
    <property type="match status" value="1"/>
</dbReference>
<dbReference type="InterPro" id="IPR027256">
    <property type="entry name" value="P-typ_ATPase_IB"/>
</dbReference>
<dbReference type="InterPro" id="IPR006121">
    <property type="entry name" value="HMA_dom"/>
</dbReference>
<keyword evidence="11" id="KW-1278">Translocase</keyword>
<dbReference type="Gene3D" id="2.70.150.10">
    <property type="entry name" value="Calcium-transporting ATPase, cytoplasmic transduction domain A"/>
    <property type="match status" value="1"/>
</dbReference>
<evidence type="ECO:0000256" key="10">
    <source>
        <dbReference type="ARBA" id="ARBA00022842"/>
    </source>
</evidence>
<dbReference type="Pfam" id="PF00403">
    <property type="entry name" value="HMA"/>
    <property type="match status" value="1"/>
</dbReference>
<proteinExistence type="inferred from homology"/>
<dbReference type="Gene3D" id="3.40.50.1000">
    <property type="entry name" value="HAD superfamily/HAD-like"/>
    <property type="match status" value="1"/>
</dbReference>
<feature type="transmembrane region" description="Helical" evidence="15">
    <location>
        <begin position="702"/>
        <end position="720"/>
    </location>
</feature>
<dbReference type="InterPro" id="IPR023214">
    <property type="entry name" value="HAD_sf"/>
</dbReference>
<dbReference type="InterPro" id="IPR036163">
    <property type="entry name" value="HMA_dom_sf"/>
</dbReference>
<evidence type="ECO:0000256" key="4">
    <source>
        <dbReference type="ARBA" id="ARBA00022475"/>
    </source>
</evidence>
<evidence type="ECO:0000256" key="2">
    <source>
        <dbReference type="ARBA" id="ARBA00006024"/>
    </source>
</evidence>
<dbReference type="InterPro" id="IPR036412">
    <property type="entry name" value="HAD-like_sf"/>
</dbReference>
<dbReference type="EMBL" id="CP100390">
    <property type="protein sequence ID" value="UZE97382.1"/>
    <property type="molecule type" value="Genomic_DNA"/>
</dbReference>
<keyword evidence="4 15" id="KW-1003">Cell membrane</keyword>
<keyword evidence="18" id="KW-1185">Reference proteome</keyword>
<sequence length="736" mass="79661">MIDSTAMPAHKTVQESVLFVEGMHCGSCAAAIEMLLSRQQGVIDVSVSFAADTAMLSWNTEQTNITKLKLAISRLGYRLHTTQSTQSERVCDTIRKRLQWRLAVAVVFGMWSMMPAFLVYLAPLGIVEPDITWSLALASGLFALPVLIYSGTHFYKVGWRTLIVGVPGLDTLITFAVAAACILSVWSLIEGSNHVYFDASVMLITFQLIARLLDHSVRRHAADVVRSYLNEAPEDVTVIQPNGEPETLPAKQVQLDQTITLSSGQHLALDACVISGTGYMDISMISGESTPQLIGPDSELYAGCILIEGEVKLSVTAIVGQRRIDNLAQSIRGLLSRKTALQLITDRVARILLPTILIAATTAMMLALFQGLPLLDATARALAVMIITCPCALSLAIPLVVIMGHAHMTTNGIVFQDPAALETAADINVVVFDKTGTLTTNNPTVATIKPANGWSKSELLQLAINTLQDSPHPTARGLSMRGTPTIDSTIGSRKTALGHGTCWQLGNQTVLAGRASWLKAQGVKLLVNTEDEMTLHLACNNQHAGKITFKETIRPEAFSLIPALKDMNMPMYLLSGDTRRSSLALAHHLNIPPERVIAEATPEQKCRFIQYLEKHHSVAFVGDGLNDGLALASAQLGIAVHSASTSASSAAAVYLPDGLMRIPSTLQFAHRARRLMRQNLIWAIIYNGVALPMAITGWVQPVVAAIAMTLSSLCVFINSMRMQRKSDSFTDKACKE</sequence>
<dbReference type="NCBIfam" id="TIGR01494">
    <property type="entry name" value="ATPase_P-type"/>
    <property type="match status" value="2"/>
</dbReference>
<dbReference type="SUPFAM" id="SSF81653">
    <property type="entry name" value="Calcium ATPase, transduction domain A"/>
    <property type="match status" value="1"/>
</dbReference>
<dbReference type="PANTHER" id="PTHR43520:SF5">
    <property type="entry name" value="CATION-TRANSPORTING P-TYPE ATPASE-RELATED"/>
    <property type="match status" value="1"/>
</dbReference>
<comment type="similarity">
    <text evidence="2 15">Belongs to the cation transport ATPase (P-type) (TC 3.A.3) family. Type IB subfamily.</text>
</comment>
<dbReference type="InterPro" id="IPR001757">
    <property type="entry name" value="P_typ_ATPase"/>
</dbReference>
<feature type="transmembrane region" description="Helical" evidence="15">
    <location>
        <begin position="102"/>
        <end position="125"/>
    </location>
</feature>
<evidence type="ECO:0000256" key="3">
    <source>
        <dbReference type="ARBA" id="ARBA00022448"/>
    </source>
</evidence>
<comment type="subcellular location">
    <subcellularLocation>
        <location evidence="1">Cell membrane</location>
        <topology evidence="1">Multi-pass membrane protein</topology>
    </subcellularLocation>
</comment>